<feature type="domain" description="RNA polymerase II assembly factor Rtp1 C-terminal" evidence="3">
    <location>
        <begin position="599"/>
        <end position="623"/>
    </location>
</feature>
<dbReference type="Pfam" id="PF10304">
    <property type="entry name" value="RTP1_C2"/>
    <property type="match status" value="1"/>
</dbReference>
<evidence type="ECO:0000256" key="1">
    <source>
        <dbReference type="ARBA" id="ARBA00005724"/>
    </source>
</evidence>
<dbReference type="FunCoup" id="A0A5J5ESE7">
    <property type="interactions" value="71"/>
</dbReference>
<dbReference type="PANTHER" id="PTHR20959">
    <property type="entry name" value="TRANSPORT AND GOLGI ORGANIZATION PROTEIN 6 FAMILY MEMBER"/>
    <property type="match status" value="1"/>
</dbReference>
<feature type="region of interest" description="Disordered" evidence="2">
    <location>
        <begin position="237"/>
        <end position="256"/>
    </location>
</feature>
<feature type="domain" description="RNA polymerase II assembly factor Rtp1 C-terminal" evidence="4">
    <location>
        <begin position="343"/>
        <end position="457"/>
    </location>
</feature>
<evidence type="ECO:0000313" key="5">
    <source>
        <dbReference type="EMBL" id="KAA8902082.1"/>
    </source>
</evidence>
<protein>
    <recommendedName>
        <fullName evidence="7">RNA polymerase II assembly factor Rtp1 C-terminal domain-containing protein</fullName>
    </recommendedName>
</protein>
<dbReference type="AlphaFoldDB" id="A0A5J5ESE7"/>
<dbReference type="GO" id="GO:0009306">
    <property type="term" value="P:protein secretion"/>
    <property type="evidence" value="ECO:0007669"/>
    <property type="project" value="TreeGrafter"/>
</dbReference>
<proteinExistence type="inferred from homology"/>
<evidence type="ECO:0000259" key="4">
    <source>
        <dbReference type="Pfam" id="PF10363"/>
    </source>
</evidence>
<dbReference type="InterPro" id="IPR016024">
    <property type="entry name" value="ARM-type_fold"/>
</dbReference>
<gene>
    <name evidence="5" type="ORF">FN846DRAFT_780737</name>
</gene>
<comment type="similarity">
    <text evidence="1">Belongs to the Tango6 family.</text>
</comment>
<evidence type="ECO:0000313" key="6">
    <source>
        <dbReference type="Proteomes" id="UP000326924"/>
    </source>
</evidence>
<dbReference type="InterPro" id="IPR039600">
    <property type="entry name" value="TANGO6/Rtp1"/>
</dbReference>
<dbReference type="Proteomes" id="UP000326924">
    <property type="component" value="Unassembled WGS sequence"/>
</dbReference>
<dbReference type="Pfam" id="PF10363">
    <property type="entry name" value="RTP1_C1"/>
    <property type="match status" value="1"/>
</dbReference>
<dbReference type="InParanoid" id="A0A5J5ESE7"/>
<reference evidence="5 6" key="1">
    <citation type="submission" date="2019-09" db="EMBL/GenBank/DDBJ databases">
        <title>Draft genome of the ectomycorrhizal ascomycete Sphaerosporella brunnea.</title>
        <authorList>
            <consortium name="DOE Joint Genome Institute"/>
            <person name="Benucci G.M."/>
            <person name="Marozzi G."/>
            <person name="Antonielli L."/>
            <person name="Sanchez S."/>
            <person name="Marco P."/>
            <person name="Wang X."/>
            <person name="Falini L.B."/>
            <person name="Barry K."/>
            <person name="Haridas S."/>
            <person name="Lipzen A."/>
            <person name="Labutti K."/>
            <person name="Grigoriev I.V."/>
            <person name="Murat C."/>
            <person name="Martin F."/>
            <person name="Albertini E."/>
            <person name="Donnini D."/>
            <person name="Bonito G."/>
        </authorList>
    </citation>
    <scope>NUCLEOTIDE SEQUENCE [LARGE SCALE GENOMIC DNA]</scope>
    <source>
        <strain evidence="5 6">Sb_GMNB300</strain>
    </source>
</reference>
<dbReference type="Gene3D" id="1.25.10.10">
    <property type="entry name" value="Leucine-rich Repeat Variant"/>
    <property type="match status" value="1"/>
</dbReference>
<sequence>MGGTKVEELHQGPLVSDTELSMAFRNLETIMAAHPSPVIPERLISPILIPLWGLMCYAQSIGRSAWHDRAAAILKSYLAVSIDSSVLRKIQEGLLFTGNNEWEYAPGSTGGIEIRKKDASSKSGINMDLLNFRVEKFLEILGDESVPASVLSDYFLSIFRTWLARDKEEEPLKMLVTVKILQEMLQTHGERLAKQPTEILQIIKEILDEYVAYLDEQKRPKARTPAAAPSLSSLGSIVQELPESTGDEGEGTEEDRRAETVAMALTLLSVLVSSPETKLSETDERLVTTLHPSLQYLSNAKDIDPNLTSLAVNISSLLLIHAPTLQAGSAQPPLAEQQRETYATALSYLRDPLVPVRAHGLHLLRQLILAHSPIVDVTNTARLLITMLKDGDSFVYLNVVKCLAALTDRHSKTVTKMLVSAYLNESDVLNLKEKLGLDERLRIGEALLGTVQRLGQALVGEVAEVVAQGMLSVISRRRTGERLTPTQLAQREHAAKIVAGWANTPHEDLRIRASALSILGAAVQTNPSGMGPRVLGEVLNTSLAILTQETSAESAILRRAAVVAISAVLNALVRADEEDREGRTWRGDVWKVLQARVGDIKRVLGYVRVTDVDGLVREQAGVVEENLAAVLERRMLGGAASVRDMGGRLLGETAPGGIQVL</sequence>
<dbReference type="PANTHER" id="PTHR20959:SF1">
    <property type="entry name" value="TRANSPORT AND GOLGI ORGANIZATION PROTEIN 6 HOMOLOG"/>
    <property type="match status" value="1"/>
</dbReference>
<dbReference type="EMBL" id="VXIS01000136">
    <property type="protein sequence ID" value="KAA8902082.1"/>
    <property type="molecule type" value="Genomic_DNA"/>
</dbReference>
<comment type="caution">
    <text evidence="5">The sequence shown here is derived from an EMBL/GenBank/DDBJ whole genome shotgun (WGS) entry which is preliminary data.</text>
</comment>
<accession>A0A5J5ESE7</accession>
<dbReference type="InterPro" id="IPR011989">
    <property type="entry name" value="ARM-like"/>
</dbReference>
<evidence type="ECO:0000259" key="3">
    <source>
        <dbReference type="Pfam" id="PF10304"/>
    </source>
</evidence>
<keyword evidence="6" id="KW-1185">Reference proteome</keyword>
<name>A0A5J5ESE7_9PEZI</name>
<evidence type="ECO:0000256" key="2">
    <source>
        <dbReference type="SAM" id="MobiDB-lite"/>
    </source>
</evidence>
<dbReference type="OrthoDB" id="39591at2759"/>
<dbReference type="InterPro" id="IPR019451">
    <property type="entry name" value="Rtp1_C1"/>
</dbReference>
<organism evidence="5 6">
    <name type="scientific">Sphaerosporella brunnea</name>
    <dbReference type="NCBI Taxonomy" id="1250544"/>
    <lineage>
        <taxon>Eukaryota</taxon>
        <taxon>Fungi</taxon>
        <taxon>Dikarya</taxon>
        <taxon>Ascomycota</taxon>
        <taxon>Pezizomycotina</taxon>
        <taxon>Pezizomycetes</taxon>
        <taxon>Pezizales</taxon>
        <taxon>Pyronemataceae</taxon>
        <taxon>Sphaerosporella</taxon>
    </lineage>
</organism>
<dbReference type="SUPFAM" id="SSF48371">
    <property type="entry name" value="ARM repeat"/>
    <property type="match status" value="1"/>
</dbReference>
<dbReference type="InterPro" id="IPR019414">
    <property type="entry name" value="Rtp1_C2"/>
</dbReference>
<evidence type="ECO:0008006" key="7">
    <source>
        <dbReference type="Google" id="ProtNLM"/>
    </source>
</evidence>